<dbReference type="AlphaFoldDB" id="A0A7J6SU01"/>
<dbReference type="Proteomes" id="UP000574390">
    <property type="component" value="Unassembled WGS sequence"/>
</dbReference>
<proteinExistence type="predicted"/>
<sequence>MDYWRSPSTTSYAAQRSGPEAFALVGADSGGFATDEEAILNDAERRIEGMTARVSRVALPLQKGISSISRCFDTVRSGDPWRLTEEECVKVEKCIQFCELPMHTVNDAVEEEHGLLLNNLVTCVNRCVALEDVSKGEEAAVACATRCIEMHLAEDELNDAVDRVAEKIQYLRSRST</sequence>
<gene>
    <name evidence="1" type="ORF">FOZ62_002195</name>
</gene>
<protein>
    <submittedName>
        <fullName evidence="1">Uncharacterized protein</fullName>
    </submittedName>
</protein>
<accession>A0A7J6SU01</accession>
<dbReference type="EMBL" id="JABANM010012180">
    <property type="protein sequence ID" value="KAF4736444.1"/>
    <property type="molecule type" value="Genomic_DNA"/>
</dbReference>
<evidence type="ECO:0000313" key="1">
    <source>
        <dbReference type="EMBL" id="KAF4736444.1"/>
    </source>
</evidence>
<organism evidence="1 2">
    <name type="scientific">Perkinsus olseni</name>
    <name type="common">Perkinsus atlanticus</name>
    <dbReference type="NCBI Taxonomy" id="32597"/>
    <lineage>
        <taxon>Eukaryota</taxon>
        <taxon>Sar</taxon>
        <taxon>Alveolata</taxon>
        <taxon>Perkinsozoa</taxon>
        <taxon>Perkinsea</taxon>
        <taxon>Perkinsida</taxon>
        <taxon>Perkinsidae</taxon>
        <taxon>Perkinsus</taxon>
    </lineage>
</organism>
<evidence type="ECO:0000313" key="2">
    <source>
        <dbReference type="Proteomes" id="UP000574390"/>
    </source>
</evidence>
<comment type="caution">
    <text evidence="1">The sequence shown here is derived from an EMBL/GenBank/DDBJ whole genome shotgun (WGS) entry which is preliminary data.</text>
</comment>
<name>A0A7J6SU01_PEROL</name>
<reference evidence="1 2" key="1">
    <citation type="submission" date="2020-04" db="EMBL/GenBank/DDBJ databases">
        <title>Perkinsus olseni comparative genomics.</title>
        <authorList>
            <person name="Bogema D.R."/>
        </authorList>
    </citation>
    <scope>NUCLEOTIDE SEQUENCE [LARGE SCALE GENOMIC DNA]</scope>
    <source>
        <strain evidence="1">ATCC PRA-205</strain>
    </source>
</reference>